<name>A0A401S1Y0_CHIPU</name>
<organism evidence="3 4">
    <name type="scientific">Chiloscyllium punctatum</name>
    <name type="common">Brownbanded bambooshark</name>
    <name type="synonym">Hemiscyllium punctatum</name>
    <dbReference type="NCBI Taxonomy" id="137246"/>
    <lineage>
        <taxon>Eukaryota</taxon>
        <taxon>Metazoa</taxon>
        <taxon>Chordata</taxon>
        <taxon>Craniata</taxon>
        <taxon>Vertebrata</taxon>
        <taxon>Chondrichthyes</taxon>
        <taxon>Elasmobranchii</taxon>
        <taxon>Galeomorphii</taxon>
        <taxon>Galeoidea</taxon>
        <taxon>Orectolobiformes</taxon>
        <taxon>Hemiscylliidae</taxon>
        <taxon>Chiloscyllium</taxon>
    </lineage>
</organism>
<feature type="compositionally biased region" description="Low complexity" evidence="1">
    <location>
        <begin position="3323"/>
        <end position="3336"/>
    </location>
</feature>
<feature type="region of interest" description="Disordered" evidence="1">
    <location>
        <begin position="385"/>
        <end position="408"/>
    </location>
</feature>
<feature type="compositionally biased region" description="Polar residues" evidence="1">
    <location>
        <begin position="3633"/>
        <end position="3646"/>
    </location>
</feature>
<reference evidence="3 4" key="1">
    <citation type="journal article" date="2018" name="Nat. Ecol. Evol.">
        <title>Shark genomes provide insights into elasmobranch evolution and the origin of vertebrates.</title>
        <authorList>
            <person name="Hara Y"/>
            <person name="Yamaguchi K"/>
            <person name="Onimaru K"/>
            <person name="Kadota M"/>
            <person name="Koyanagi M"/>
            <person name="Keeley SD"/>
            <person name="Tatsumi K"/>
            <person name="Tanaka K"/>
            <person name="Motone F"/>
            <person name="Kageyama Y"/>
            <person name="Nozu R"/>
            <person name="Adachi N"/>
            <person name="Nishimura O"/>
            <person name="Nakagawa R"/>
            <person name="Tanegashima C"/>
            <person name="Kiyatake I"/>
            <person name="Matsumoto R"/>
            <person name="Murakumo K"/>
            <person name="Nishida K"/>
            <person name="Terakita A"/>
            <person name="Kuratani S"/>
            <person name="Sato K"/>
            <person name="Hyodo S Kuraku.S."/>
        </authorList>
    </citation>
    <scope>NUCLEOTIDE SEQUENCE [LARGE SCALE GENOMIC DNA]</scope>
</reference>
<feature type="region of interest" description="Disordered" evidence="1">
    <location>
        <begin position="1116"/>
        <end position="1139"/>
    </location>
</feature>
<feature type="region of interest" description="Disordered" evidence="1">
    <location>
        <begin position="3119"/>
        <end position="3138"/>
    </location>
</feature>
<feature type="region of interest" description="Disordered" evidence="1">
    <location>
        <begin position="3310"/>
        <end position="3339"/>
    </location>
</feature>
<feature type="domain" description="Fibrous sheath-interacting protein 2 C-terminal" evidence="2">
    <location>
        <begin position="3357"/>
        <end position="3583"/>
    </location>
</feature>
<feature type="compositionally biased region" description="Acidic residues" evidence="1">
    <location>
        <begin position="638"/>
        <end position="662"/>
    </location>
</feature>
<feature type="compositionally biased region" description="Acidic residues" evidence="1">
    <location>
        <begin position="3503"/>
        <end position="3526"/>
    </location>
</feature>
<feature type="compositionally biased region" description="Basic and acidic residues" evidence="1">
    <location>
        <begin position="3539"/>
        <end position="3552"/>
    </location>
</feature>
<sequence length="3692" mass="410694">MKAYLSSYSKNAALRTAEERDCMSSKAIMGAGSKQLLNLPLGSKLPLLPGSGVLLYTTTLGEKLHQPSCEFNLTDPNLHLLKLNYQSLHDPYLSGYYRRKDILKKLKNQGLITENNKIICTLKEFNQYRQYLTSIKLDFERKYAQEQRLLAKQLLNLQDQGFAKGINLSDLQEWLTNESKKNISKKALRDRYFNMIQTEEKIKNLIKEQKCCAVLADSSKDSQKAKELVHQIQQEELNMKDRSVLMRLEEDVKSEFNLEKRRRKAKEERARKRQESFERKMDHQIQKLHEFIERQEEYDRCRGEGAEHRERFGHPRGRRGECAILPEGQSVVLTEKPKLKGAKPKVTLEDLNKLIQNIITFVVAVLTSTIYPAIQKYEDMTLESKDHAHRRRTGDRRHLTGSQDLTDDQNLTESQIALKRLEYAEKEVETDAIEIAEMGAETELLEVSEKEVETDAIEFAEKGAETDMIQSSDEDTKRETIEVSEKEIETETIELVDEAAETESQGIGEGQDTGESKDIDDSQVIGKGQAAGEGEDADETKDTGDSGQGQGVGEGEDTGETKDTGDSGQGQDVGEGEDIGETKDTGDSGQGQDVGEGEDTGETKGTGDSQVTGQGQDVAESGEIDKSQIIGESKDADESQVEGESEVIGEGEEVIEVEDVTEGQEPGESGESGESVESGESYSTECEDFSETENGVKMEDSQMTLGATEAEAETAKGRQTTEGPDAAKDQDAAKSAEGLDGARVQGDVAGEHDAIEGQDLTESQIAIQKQHGTENQYLDENSDDQVSPSDASDMADEMVNDVITSVNEDPLSAPMKLLPSLNYLSQLLCKPLEKTQENTKDVLGISKSQILPATERILRTHLEKLTADNPDLVYILTGFPSTEKKSANSRKLIFNCKIHCLATDIANSILQKLRCILSSDVIATILNYKPAMSSLHNKENVSGKNEQVHKSEMEVKNDKCDDLHLINVEQECCYSHEICLGAASQVPEDTWEFQNSEIFNIIEDMNKYVSTRIETVTSAKMIPVICTDPPESPSENPEIDFSAQAKDIVITILKSVHNEVKKKAVAKLKCGTDMSLLKEAILVDEILSAILQALSGKTADDFTKLKLKKKVKSKEISEGKHKAHKKPGEQMISTPKGETLPAVNIPGMVIYPQMEDGDISTVKGAPGRQKPGMGHVAQQKSEDTEKGTKFPRRDSKVPAQHDLNEQELAYEPKDIPEGTLLEKLFKKQEETSTSDLQPERKPKGTQTIPKKCRRREKKIQTKQHKVRDKKLQTAKESKLQTSKDSKQQVGKDTRQQAEKDAKLQGEKDTKQQAEKEVKAQAEEVAKEQAEKDTKQQAEKEVKAQAEEAAKELAEKEVKEQAEKEAKEQAEKEVKAQAEEVAKQQAEKEAKEQAEKEAKEQAEKEAKEQAEKEAKEQAEKEAKEQAEKEAKEQAEKEAKEQAEKEAKEQAEKEAKEQAEKEAKEQAEKEAKEQVEKEAKEQAEKEAKEQAEKEAREQAEKEAREQAEKEAKEQAEKGAKEQAEKEAKEQAEKEAKEQAEKEAKEQAEKEAKKQAEKEAKEQAEKEAKKQSEKDTKKPTDKESKQLREKDSKLVADKESKSLKGKEIKSLLKTSAGDKVPYQLQLSPEAIKALCQMIVGLILDRFGLSDAHEETHRQHSGKEKGDHDLIHGSHQKQFSGADSTGKMASVKKGSVSGNLSQVDLMTSKILPPIMGASEISAQNQDKSSYAAKAIADAIASNKLHIELIWIKSPSTVAKLNKIVSSSDINLVSGDIVNKVLKMILDSSISSSTVKTDTKRPQTGQISTSDIVSDLKSVKQIAATLPHDTPKFSQASVELITRIAEELVRKLLNKCLTFQGHITTDSHIGIAQITDASESKPNEGVSTGSTTSNSDYERLFTIIMKAITDLLGLKVQLPNENMAGLTSESSFIKEKPTPTTEVSVKGKATRLEETKLIPDDAVPKSQVNSILPQTIIKKLPKSRRLSLTKIAISPTKSLSSESQKLGNKPERLPEAIPKSKKPMTKKKTSISKKPPINQAGERPPVFQKVKEIKIIKDDKTEKIAVKSKPHKPLKDTHDDKSAVQQLDLKDDKHVQEAFDEKLVKLLTTQLKCEISEMVLGQKKIDHESSLTNVNDSCLDLVSEDTTKTVMDHIKKVIGLSLHSLEQNSDINKEQLCPIKSSETSETTSDFTECFTKLFSDMASSVSQSCKLGLTSPDFLNAIYYEIKKSLTSHKELKSEPGQVANDASTTPEGRKHFKTFGDQVTNRLHEILQTKTEMLVSDAKDLKEPKTTDTARRMKEELIKFALQQLLNDEKFSQEITNIIDSERKLISSHIRHLEALITPDVLQDITFKTITILLQQINSTLSFIPLECEVNDVSQELVNAVVAEVERKYACEDSFEVQDSSVSDTCELHPKKTCHNNTFASTLTSFNFVNDVTKQVKKILCAKSLMHNQVVLRKPREYQIQFSDSGTEDVALYLDLISIDLIRFILEQIQHVISCPGSLNEMQLSQSQTTSSEMSIIDISSKDTSAPTICSEHSSCSSKTSKRRISFSIPQESVCQKVYSSSISSMADSMTEESSEVCYQEPGISGLTKMSETLIENVINSVLQSEQSNEEDGVCSFAKAPVSVNEDMESDLVHFILEEKKKYQCSDTVVSECSESSFGQRAEKPVCGMTDEFDTISFHTRTDSGEKQICGGISVCEYRKQDAERTCSGPKLDEIINIILLPHVMKSITEYVKSRIYRSQLDQLCGTKEASKFKNDITRRELQDFFLELVTKEIIQKMMECKKQVSFHDKPRPQYIEKDVQVKEIECTTPDDVSSDSVCPLTRKETITSWATMAPVCDTEHYDESFMSIDGLNKVLCMEGEKALSHDSDSVLPKPIVSDHSSCISQLNMFSDTAISTTYQGFENSFEAPCVCSFKPSESDVCKYPDEESSPIPTPLFSDKESVCTLSAIEPPPSGKISLYDETCTCPLHFEDRKLTVSSPEEIIYSTGSSEAESLVQSALCKVWADIPSEEQLTSEAQHDKPHPSESSIALDDLSEDLLTEALVSIFSQMIESLFPELSDKASESSHSSQLNFLSEKIVSDVMQELKHCSESSTSSLVMPSSSESSDKDNKQIALLKTNLRKQRSAKSRASGKISSLAKTSTSAQKLADKKLSSSSTTTEDTSSSISNDAENLVQTVLSNILSRPQMDPQNSKTFKYEKAIQQQTATPRGNDFLSESSYSLSETLSKEDLVSICSQVADTLLQKSPSFISHRPSPSQLSLISEKIVTNIIQVLKSNLGSAKHPVDDDAGKNKLERITPIEPPVPRIITSDHTIVKTRHKSDSSSTEETSHTSSSEAENVLHDALSESTISAIFGAEEEAVPVKIVPHKRETQLKVDPEIISDHLSVISIKTQPIEMLQQMSLLQTGQSLQALRQASISHPEQFIKSDRGMHVSFNKDLTSRRGSLDNHGRLDVKRKEVLARNSFINLFNPDISKIELLKDVSDKKELIIRLVAHDVPADPEHADEDDDEDEEEESEAEENVNQDEEIIHEDIGLFDIGNDKEPLTSNDIRDSSAGNSFQPSSLKKRDSIADKTVNDLSVEKLRYNNAQHEKKQSFEAFLELLHRKRNQESPSELTMQHIKDFLREDPINVNFHASGSSQKNSSEGHNPHPPQGRKTWSKEFCHVHFDSKALLASLGLTGMVCSNIEFYSLC</sequence>
<dbReference type="EMBL" id="BEZZ01000055">
    <property type="protein sequence ID" value="GCC24382.1"/>
    <property type="molecule type" value="Genomic_DNA"/>
</dbReference>
<protein>
    <recommendedName>
        <fullName evidence="2">Fibrous sheath-interacting protein 2 C-terminal domain-containing protein</fullName>
    </recommendedName>
</protein>
<dbReference type="OMA" id="NDITRRE"/>
<gene>
    <name evidence="3" type="ORF">chiPu_0002782</name>
</gene>
<feature type="region of interest" description="Disordered" evidence="1">
    <location>
        <begin position="3497"/>
        <end position="3526"/>
    </location>
</feature>
<feature type="region of interest" description="Disordered" evidence="1">
    <location>
        <begin position="1158"/>
        <end position="1600"/>
    </location>
</feature>
<feature type="region of interest" description="Disordered" evidence="1">
    <location>
        <begin position="3538"/>
        <end position="3568"/>
    </location>
</feature>
<dbReference type="OrthoDB" id="8197715at2759"/>
<evidence type="ECO:0000256" key="1">
    <source>
        <dbReference type="SAM" id="MobiDB-lite"/>
    </source>
</evidence>
<dbReference type="Pfam" id="PF15783">
    <property type="entry name" value="FSIP2"/>
    <property type="match status" value="1"/>
</dbReference>
<dbReference type="InterPro" id="IPR031554">
    <property type="entry name" value="FSIP2_C"/>
</dbReference>
<evidence type="ECO:0000313" key="4">
    <source>
        <dbReference type="Proteomes" id="UP000287033"/>
    </source>
</evidence>
<feature type="region of interest" description="Disordered" evidence="1">
    <location>
        <begin position="1924"/>
        <end position="1943"/>
    </location>
</feature>
<dbReference type="PANTHER" id="PTHR47315:SF3">
    <property type="entry name" value="FIBROUS SHEATH-INTERACTING PROTEIN 2-LIKE"/>
    <property type="match status" value="1"/>
</dbReference>
<dbReference type="STRING" id="137246.A0A401S1Y0"/>
<evidence type="ECO:0000313" key="3">
    <source>
        <dbReference type="EMBL" id="GCC24382.1"/>
    </source>
</evidence>
<dbReference type="PANTHER" id="PTHR47315">
    <property type="entry name" value="FIBROUS SHEATH INTERACTING PROTEIN 2"/>
    <property type="match status" value="1"/>
</dbReference>
<feature type="compositionally biased region" description="Basic residues" evidence="1">
    <location>
        <begin position="1250"/>
        <end position="1268"/>
    </location>
</feature>
<feature type="region of interest" description="Disordered" evidence="1">
    <location>
        <begin position="3146"/>
        <end position="3169"/>
    </location>
</feature>
<feature type="compositionally biased region" description="Low complexity" evidence="1">
    <location>
        <begin position="663"/>
        <end position="684"/>
    </location>
</feature>
<feature type="compositionally biased region" description="Basic and acidic residues" evidence="1">
    <location>
        <begin position="1180"/>
        <end position="1196"/>
    </location>
</feature>
<feature type="compositionally biased region" description="Acidic residues" evidence="1">
    <location>
        <begin position="490"/>
        <end position="501"/>
    </location>
</feature>
<feature type="compositionally biased region" description="Low complexity" evidence="1">
    <location>
        <begin position="3154"/>
        <end position="3168"/>
    </location>
</feature>
<feature type="compositionally biased region" description="Polar residues" evidence="1">
    <location>
        <begin position="3554"/>
        <end position="3563"/>
    </location>
</feature>
<feature type="compositionally biased region" description="Basic and acidic residues" evidence="1">
    <location>
        <begin position="474"/>
        <end position="489"/>
    </location>
</feature>
<feature type="region of interest" description="Disordered" evidence="1">
    <location>
        <begin position="464"/>
        <end position="740"/>
    </location>
</feature>
<feature type="compositionally biased region" description="Basic and acidic residues" evidence="1">
    <location>
        <begin position="1269"/>
        <end position="1600"/>
    </location>
</feature>
<proteinExistence type="predicted"/>
<dbReference type="CDD" id="cd06503">
    <property type="entry name" value="ATP-synt_Fo_b"/>
    <property type="match status" value="3"/>
</dbReference>
<dbReference type="Proteomes" id="UP000287033">
    <property type="component" value="Unassembled WGS sequence"/>
</dbReference>
<keyword evidence="4" id="KW-1185">Reference proteome</keyword>
<dbReference type="InterPro" id="IPR038891">
    <property type="entry name" value="FSIP2"/>
</dbReference>
<feature type="compositionally biased region" description="Basic and acidic residues" evidence="1">
    <location>
        <begin position="725"/>
        <end position="734"/>
    </location>
</feature>
<feature type="compositionally biased region" description="Basic residues" evidence="1">
    <location>
        <begin position="2014"/>
        <end position="2026"/>
    </location>
</feature>
<feature type="compositionally biased region" description="Polar residues" evidence="1">
    <location>
        <begin position="1992"/>
        <end position="2001"/>
    </location>
</feature>
<feature type="region of interest" description="Disordered" evidence="1">
    <location>
        <begin position="1992"/>
        <end position="2037"/>
    </location>
</feature>
<evidence type="ECO:0000259" key="2">
    <source>
        <dbReference type="Pfam" id="PF15783"/>
    </source>
</evidence>
<feature type="region of interest" description="Disordered" evidence="1">
    <location>
        <begin position="3632"/>
        <end position="3657"/>
    </location>
</feature>
<comment type="caution">
    <text evidence="3">The sequence shown here is derived from an EMBL/GenBank/DDBJ whole genome shotgun (WGS) entry which is preliminary data.</text>
</comment>
<accession>A0A401S1Y0</accession>